<evidence type="ECO:0000313" key="3">
    <source>
        <dbReference type="Proteomes" id="UP000197208"/>
    </source>
</evidence>
<dbReference type="RefSeq" id="WP_088247980.1">
    <property type="nucleotide sequence ID" value="NZ_NHMK01000010.1"/>
</dbReference>
<name>A0A246BM81_9DEIO</name>
<feature type="chain" id="PRO_5012602777" evidence="1">
    <location>
        <begin position="28"/>
        <end position="432"/>
    </location>
</feature>
<protein>
    <submittedName>
        <fullName evidence="2">Uncharacterized protein</fullName>
    </submittedName>
</protein>
<dbReference type="Proteomes" id="UP000197208">
    <property type="component" value="Unassembled WGS sequence"/>
</dbReference>
<dbReference type="EMBL" id="NHMK01000010">
    <property type="protein sequence ID" value="OWL96779.1"/>
    <property type="molecule type" value="Genomic_DNA"/>
</dbReference>
<feature type="signal peptide" evidence="1">
    <location>
        <begin position="1"/>
        <end position="27"/>
    </location>
</feature>
<keyword evidence="1" id="KW-0732">Signal</keyword>
<evidence type="ECO:0000256" key="1">
    <source>
        <dbReference type="SAM" id="SignalP"/>
    </source>
</evidence>
<proteinExistence type="predicted"/>
<keyword evidence="3" id="KW-1185">Reference proteome</keyword>
<dbReference type="AlphaFoldDB" id="A0A246BM81"/>
<sequence>MPRPRRPRLLTALSVLTLAAAQTVTHAQTVTFPVTFEGPQTWQVRFEEGVGNWTFQLGTPGAVRGRQLTGTATGRTAGNRAAAFMFTAEDLSAGRDRATGVVDGLPKLSRYALFAVEPENGQIIGGNAYYRLLCVVTGPPAPGNPTTLAGRAYAASLNRPAQDLGVGCAATRENGTPTTYSRPATPTALGWPVLPKAGQNWTLQTRPAFGAPTAKWNVRVDSATASAGQGQATGLSSAPAEFRYFDRSDRQYPDTLAVQIGQDNDPRAVVCLFSFASNGYTPGLTVTGRALLTDTLCELTLGALAPGSSVGAAQPPRWLDAVNRVPKAGQSWKFSNFLLTYRLDFDRAEADGWSGRATLTDNGTAEKLPTDWTYRLTWLATGLKLDVTRGGVTFSCVLPEQAQGALGGSLSGDSALILNGKREQDGNCRAEF</sequence>
<dbReference type="OrthoDB" id="60649at2"/>
<comment type="caution">
    <text evidence="2">The sequence shown here is derived from an EMBL/GenBank/DDBJ whole genome shotgun (WGS) entry which is preliminary data.</text>
</comment>
<evidence type="ECO:0000313" key="2">
    <source>
        <dbReference type="EMBL" id="OWL96779.1"/>
    </source>
</evidence>
<accession>A0A246BM81</accession>
<gene>
    <name evidence="2" type="ORF">CBQ26_07230</name>
</gene>
<organism evidence="2 3">
    <name type="scientific">Deinococcus indicus</name>
    <dbReference type="NCBI Taxonomy" id="223556"/>
    <lineage>
        <taxon>Bacteria</taxon>
        <taxon>Thermotogati</taxon>
        <taxon>Deinococcota</taxon>
        <taxon>Deinococci</taxon>
        <taxon>Deinococcales</taxon>
        <taxon>Deinococcaceae</taxon>
        <taxon>Deinococcus</taxon>
    </lineage>
</organism>
<reference evidence="2 3" key="1">
    <citation type="submission" date="2017-05" db="EMBL/GenBank/DDBJ databases">
        <title>De novo genome assembly of Deniococcus indicus strain DR1.</title>
        <authorList>
            <person name="Chauhan D."/>
            <person name="Yennamalli R.M."/>
            <person name="Priyadarshini R."/>
        </authorList>
    </citation>
    <scope>NUCLEOTIDE SEQUENCE [LARGE SCALE GENOMIC DNA]</scope>
    <source>
        <strain evidence="2 3">DR1</strain>
    </source>
</reference>